<dbReference type="GO" id="GO:0017168">
    <property type="term" value="F:5-oxoprolinase (ATP-hydrolyzing) activity"/>
    <property type="evidence" value="ECO:0007669"/>
    <property type="project" value="TreeGrafter"/>
</dbReference>
<accession>A0AAN4UST6</accession>
<organism evidence="4 7">
    <name type="scientific">Allgaiera indica</name>
    <dbReference type="NCBI Taxonomy" id="765699"/>
    <lineage>
        <taxon>Bacteria</taxon>
        <taxon>Pseudomonadati</taxon>
        <taxon>Pseudomonadota</taxon>
        <taxon>Alphaproteobacteria</taxon>
        <taxon>Rhodobacterales</taxon>
        <taxon>Paracoccaceae</taxon>
        <taxon>Allgaiera</taxon>
    </lineage>
</organism>
<reference evidence="5 6" key="2">
    <citation type="submission" date="2016-10" db="EMBL/GenBank/DDBJ databases">
        <authorList>
            <person name="Varghese N."/>
            <person name="Submissions S."/>
        </authorList>
    </citation>
    <scope>NUCLEOTIDE SEQUENCE [LARGE SCALE GENOMIC DNA]</scope>
    <source>
        <strain evidence="5 6">DSM 24802</strain>
    </source>
</reference>
<evidence type="ECO:0000313" key="6">
    <source>
        <dbReference type="Proteomes" id="UP000199541"/>
    </source>
</evidence>
<evidence type="ECO:0000259" key="1">
    <source>
        <dbReference type="Pfam" id="PF01968"/>
    </source>
</evidence>
<evidence type="ECO:0000313" key="7">
    <source>
        <dbReference type="Proteomes" id="UP000634647"/>
    </source>
</evidence>
<dbReference type="InterPro" id="IPR049517">
    <property type="entry name" value="ACX-like_C"/>
</dbReference>
<dbReference type="Gene3D" id="3.30.420.40">
    <property type="match status" value="1"/>
</dbReference>
<dbReference type="Pfam" id="PF19278">
    <property type="entry name" value="Hydant_A_C"/>
    <property type="match status" value="1"/>
</dbReference>
<dbReference type="EMBL" id="FNOB01000012">
    <property type="protein sequence ID" value="SDX22244.1"/>
    <property type="molecule type" value="Genomic_DNA"/>
</dbReference>
<evidence type="ECO:0000313" key="5">
    <source>
        <dbReference type="EMBL" id="SDX22244.1"/>
    </source>
</evidence>
<dbReference type="Pfam" id="PF01968">
    <property type="entry name" value="Hydantoinase_A"/>
    <property type="match status" value="1"/>
</dbReference>
<reference evidence="4" key="1">
    <citation type="journal article" date="2014" name="Int. J. Syst. Evol. Microbiol.">
        <title>Complete genome sequence of Corynebacterium casei LMG S-19264T (=DSM 44701T), isolated from a smear-ripened cheese.</title>
        <authorList>
            <consortium name="US DOE Joint Genome Institute (JGI-PGF)"/>
            <person name="Walter F."/>
            <person name="Albersmeier A."/>
            <person name="Kalinowski J."/>
            <person name="Ruckert C."/>
        </authorList>
    </citation>
    <scope>NUCLEOTIDE SEQUENCE</scope>
    <source>
        <strain evidence="4">CGMCC 1.10859</strain>
    </source>
</reference>
<keyword evidence="6" id="KW-1185">Reference proteome</keyword>
<evidence type="ECO:0000259" key="2">
    <source>
        <dbReference type="Pfam" id="PF05378"/>
    </source>
</evidence>
<evidence type="ECO:0000313" key="4">
    <source>
        <dbReference type="EMBL" id="GHE03245.1"/>
    </source>
</evidence>
<name>A0AAN4UST6_9RHOB</name>
<sequence>MTTKPYAVGVDVGGTFTDIFVVDQVSGAVATTKLPSTLDNQSRGLVEGIAREIDDFGAIASVIHGTTTGTNALLERKGAVTGMITSAGFRDVLEMRRRDRPRTWGLRGDYTPVIRRDRRLEVAERTHADGTVVTAIDPQEVQIAARKLIEMGCTSVVVFFVNSYANDANERAAAEAVRAVWPNAYVTRATEILPEIREFERVSTAALNAYLQPVVSSYMDRLDAGLGARGFAGDLLIVQSNGGVMSVDTARAYPVRTALSGPAAGVRAAQAIAAAAQIGDIITCDLGGTSFDVSLIAGGEAALSAQTAIDFGMVVRTPMIEITTIGAGGGSIASIDAGGLLQVGPESAGSNPGPVCYGLGNDRPTLTDANLVLGRINAARPIGGKLDRLDLKAARAAIARSVGDPLGLSPERAAEAVLRVANAKMAGAIRLVSIERGHDPARFHAMPFGGGGALHVGALIADCGLRGALVPRYPGVTSALGCVVADMRHDRVRTVNRMLDDLDAPALGREMSAIAQELQTLLDRAGVAFAGVAQMFELDMLYLGQTHSVAVPLTLPPGGLTRDVIAAAFDAAYGAEFGRLLDNIPKRVMNLRVAVIGRRPPFDMRVFAPAEGRAAQECITGWRSVFVAGAWQEVPIYDRLSLAVDEAVAGPCVLEQPDTTIFVDPGLTGRCDAFGNLILEHQT</sequence>
<dbReference type="Proteomes" id="UP000634647">
    <property type="component" value="Unassembled WGS sequence"/>
</dbReference>
<dbReference type="GO" id="GO:0005829">
    <property type="term" value="C:cytosol"/>
    <property type="evidence" value="ECO:0007669"/>
    <property type="project" value="TreeGrafter"/>
</dbReference>
<dbReference type="GO" id="GO:0006749">
    <property type="term" value="P:glutathione metabolic process"/>
    <property type="evidence" value="ECO:0007669"/>
    <property type="project" value="TreeGrafter"/>
</dbReference>
<dbReference type="PANTHER" id="PTHR11365:SF23">
    <property type="entry name" value="HYPOTHETICAL 5-OXOPROLINASE (EUROFUNG)-RELATED"/>
    <property type="match status" value="1"/>
</dbReference>
<dbReference type="AlphaFoldDB" id="A0AAN4UST6"/>
<dbReference type="RefSeq" id="WP_035846282.1">
    <property type="nucleotide sequence ID" value="NZ_BNAB01000012.1"/>
</dbReference>
<protein>
    <submittedName>
        <fullName evidence="4 5">Hydantoinase</fullName>
    </submittedName>
</protein>
<dbReference type="EMBL" id="BNAB01000012">
    <property type="protein sequence ID" value="GHE03245.1"/>
    <property type="molecule type" value="Genomic_DNA"/>
</dbReference>
<dbReference type="InterPro" id="IPR002821">
    <property type="entry name" value="Hydantoinase_A"/>
</dbReference>
<feature type="domain" description="Acetophenone carboxylase-like C-terminal" evidence="3">
    <location>
        <begin position="609"/>
        <end position="675"/>
    </location>
</feature>
<evidence type="ECO:0000259" key="3">
    <source>
        <dbReference type="Pfam" id="PF19278"/>
    </source>
</evidence>
<feature type="domain" description="Hydantoinase/oxoprolinase N-terminal" evidence="2">
    <location>
        <begin position="8"/>
        <end position="179"/>
    </location>
</feature>
<dbReference type="PANTHER" id="PTHR11365">
    <property type="entry name" value="5-OXOPROLINASE RELATED"/>
    <property type="match status" value="1"/>
</dbReference>
<comment type="caution">
    <text evidence="4">The sequence shown here is derived from an EMBL/GenBank/DDBJ whole genome shotgun (WGS) entry which is preliminary data.</text>
</comment>
<dbReference type="InterPro" id="IPR008040">
    <property type="entry name" value="Hydant_A_N"/>
</dbReference>
<dbReference type="InterPro" id="IPR045079">
    <property type="entry name" value="Oxoprolinase-like"/>
</dbReference>
<gene>
    <name evidence="4" type="ORF">GCM10008024_25730</name>
    <name evidence="5" type="ORF">SAMN05444006_11211</name>
</gene>
<reference evidence="4" key="3">
    <citation type="submission" date="2023-06" db="EMBL/GenBank/DDBJ databases">
        <authorList>
            <person name="Sun Q."/>
            <person name="Zhou Y."/>
        </authorList>
    </citation>
    <scope>NUCLEOTIDE SEQUENCE</scope>
    <source>
        <strain evidence="4">CGMCC 1.10859</strain>
    </source>
</reference>
<feature type="domain" description="Hydantoinase A/oxoprolinase" evidence="1">
    <location>
        <begin position="201"/>
        <end position="490"/>
    </location>
</feature>
<dbReference type="Proteomes" id="UP000199541">
    <property type="component" value="Unassembled WGS sequence"/>
</dbReference>
<proteinExistence type="predicted"/>
<dbReference type="Pfam" id="PF05378">
    <property type="entry name" value="Hydant_A_N"/>
    <property type="match status" value="1"/>
</dbReference>